<evidence type="ECO:0000313" key="1">
    <source>
        <dbReference type="EMBL" id="CQR60210.1"/>
    </source>
</evidence>
<reference evidence="1 2" key="1">
    <citation type="submission" date="2015-02" db="EMBL/GenBank/DDBJ databases">
        <authorList>
            <person name="Gomez-Escribano P.J."/>
        </authorList>
    </citation>
    <scope>NUCLEOTIDE SEQUENCE [LARGE SCALE GENOMIC DNA]</scope>
    <source>
        <strain evidence="2">C34 (DSM 42122 / NRRL B-24963)</strain>
    </source>
</reference>
<evidence type="ECO:0000313" key="2">
    <source>
        <dbReference type="Proteomes" id="UP000035016"/>
    </source>
</evidence>
<accession>A0A0F7VM34</accession>
<gene>
    <name evidence="1" type="primary">sle_07470</name>
</gene>
<dbReference type="InterPro" id="IPR048868">
    <property type="entry name" value="OGG-like_put"/>
</dbReference>
<proteinExistence type="predicted"/>
<dbReference type="Proteomes" id="UP000035016">
    <property type="component" value="Chromosome Chromosome"/>
</dbReference>
<protein>
    <submittedName>
        <fullName evidence="1">Uncharacterized protein</fullName>
    </submittedName>
</protein>
<dbReference type="Pfam" id="PF21790">
    <property type="entry name" value="OGG"/>
    <property type="match status" value="1"/>
</dbReference>
<organism evidence="1 2">
    <name type="scientific">Streptomyces leeuwenhoekii</name>
    <dbReference type="NCBI Taxonomy" id="1437453"/>
    <lineage>
        <taxon>Bacteria</taxon>
        <taxon>Bacillati</taxon>
        <taxon>Actinomycetota</taxon>
        <taxon>Actinomycetes</taxon>
        <taxon>Kitasatosporales</taxon>
        <taxon>Streptomycetaceae</taxon>
        <taxon>Streptomyces</taxon>
    </lineage>
</organism>
<name>A0A0F7VM34_STRLW</name>
<sequence>MRNMRSLTAARMNLAPTGTPVPDRDDVLGQAIPFDRARWLPLLPSADWWPPELDDCPMVAGRRRVDRRTVFGVARRSDTVEGRRHLLTAALVWGTGTKSRSVTRRARIFAAASGGDIDARLEAGLGTLREEGPVAAYYAFNNDQHIKHLGPAFFTKVLYFAGPEQGEGAWRPLILDRFVALALRAADAGETWPTSGWTTPWYRRYLLLTHEHAQKAGIAPDQVEAALFARGKQLV</sequence>
<dbReference type="EMBL" id="LN831790">
    <property type="protein sequence ID" value="CQR60210.1"/>
    <property type="molecule type" value="Genomic_DNA"/>
</dbReference>
<dbReference type="KEGG" id="sle:sle_07470"/>
<dbReference type="AlphaFoldDB" id="A0A0F7VM34"/>